<accession>A0A841Q2W9</accession>
<keyword evidence="2" id="KW-1185">Reference proteome</keyword>
<dbReference type="RefSeq" id="WP_174496379.1">
    <property type="nucleotide sequence ID" value="NZ_CADDWK010000007.1"/>
</dbReference>
<name>A0A841Q2W9_9BACI</name>
<reference evidence="1 2" key="1">
    <citation type="submission" date="2020-08" db="EMBL/GenBank/DDBJ databases">
        <title>Genomic Encyclopedia of Type Strains, Phase IV (KMG-IV): sequencing the most valuable type-strain genomes for metagenomic binning, comparative biology and taxonomic classification.</title>
        <authorList>
            <person name="Goeker M."/>
        </authorList>
    </citation>
    <scope>NUCLEOTIDE SEQUENCE [LARGE SCALE GENOMIC DNA]</scope>
    <source>
        <strain evidence="1 2">DSM 19612</strain>
    </source>
</reference>
<dbReference type="AlphaFoldDB" id="A0A841Q2W9"/>
<sequence>MLINKKRIRNCKNYLSHIDEGATIYIGLPITEDVSNKLKYIGFENLTTGESLVPSPKLGPVSKFNANGKGIPQKDQPMETAYRQQYHEWEDWGGNSHSRIVDIPYKRYPRKWIPSPWVELVIVSTEDQHFVVAGSPIIKGETEEEVIVHQINLMLEIFKRAEILHENLERYEVPEVRRLGWDVLPTGDLPWSKFQEHLTPVLEKKSRNKKVVIFDRIETISQYKPDFHAIGTHGYRGYIIFGFTQLNLYIFESAEYGNATYVFEGNWVELSKMSKAEIINGNLHKHRFIHLDGWKRQIAELFPKYKGKKIS</sequence>
<evidence type="ECO:0000313" key="2">
    <source>
        <dbReference type="Proteomes" id="UP000581688"/>
    </source>
</evidence>
<dbReference type="Proteomes" id="UP000581688">
    <property type="component" value="Unassembled WGS sequence"/>
</dbReference>
<comment type="caution">
    <text evidence="1">The sequence shown here is derived from an EMBL/GenBank/DDBJ whole genome shotgun (WGS) entry which is preliminary data.</text>
</comment>
<organism evidence="1 2">
    <name type="scientific">Salirhabdus euzebyi</name>
    <dbReference type="NCBI Taxonomy" id="394506"/>
    <lineage>
        <taxon>Bacteria</taxon>
        <taxon>Bacillati</taxon>
        <taxon>Bacillota</taxon>
        <taxon>Bacilli</taxon>
        <taxon>Bacillales</taxon>
        <taxon>Bacillaceae</taxon>
        <taxon>Salirhabdus</taxon>
    </lineage>
</organism>
<evidence type="ECO:0000313" key="1">
    <source>
        <dbReference type="EMBL" id="MBB6451768.1"/>
    </source>
</evidence>
<dbReference type="EMBL" id="JACHGH010000001">
    <property type="protein sequence ID" value="MBB6451768.1"/>
    <property type="molecule type" value="Genomic_DNA"/>
</dbReference>
<proteinExistence type="predicted"/>
<gene>
    <name evidence="1" type="ORF">HNQ94_000189</name>
</gene>
<protein>
    <submittedName>
        <fullName evidence="1">Uncharacterized protein</fullName>
    </submittedName>
</protein>